<name>X1HB64_9ZZZZ</name>
<sequence length="144" mass="15690">MSIIWGIILIIISSLAYFGQAITAFRPGMATRLGLTEPEADVDPTFYADVRGEAFWDTAILWTLPAAGVLLLLDNPIWVYFGLVGGGMYLYFAGRGIVVRRTMQRNAIQIGSAETLKVGYIFLSIWGLTAIITIVMAIVAISNA</sequence>
<feature type="transmembrane region" description="Helical" evidence="1">
    <location>
        <begin position="6"/>
        <end position="25"/>
    </location>
</feature>
<dbReference type="EMBL" id="BARU01025453">
    <property type="protein sequence ID" value="GAH66622.1"/>
    <property type="molecule type" value="Genomic_DNA"/>
</dbReference>
<evidence type="ECO:0000256" key="1">
    <source>
        <dbReference type="SAM" id="Phobius"/>
    </source>
</evidence>
<gene>
    <name evidence="2" type="ORF">S03H2_41009</name>
</gene>
<feature type="transmembrane region" description="Helical" evidence="1">
    <location>
        <begin position="79"/>
        <end position="98"/>
    </location>
</feature>
<keyword evidence="1" id="KW-1133">Transmembrane helix</keyword>
<proteinExistence type="predicted"/>
<accession>X1HB64</accession>
<protein>
    <submittedName>
        <fullName evidence="2">Uncharacterized protein</fullName>
    </submittedName>
</protein>
<keyword evidence="1" id="KW-0472">Membrane</keyword>
<organism evidence="2">
    <name type="scientific">marine sediment metagenome</name>
    <dbReference type="NCBI Taxonomy" id="412755"/>
    <lineage>
        <taxon>unclassified sequences</taxon>
        <taxon>metagenomes</taxon>
        <taxon>ecological metagenomes</taxon>
    </lineage>
</organism>
<feature type="transmembrane region" description="Helical" evidence="1">
    <location>
        <begin position="118"/>
        <end position="141"/>
    </location>
</feature>
<comment type="caution">
    <text evidence="2">The sequence shown here is derived from an EMBL/GenBank/DDBJ whole genome shotgun (WGS) entry which is preliminary data.</text>
</comment>
<dbReference type="AlphaFoldDB" id="X1HB64"/>
<keyword evidence="1" id="KW-0812">Transmembrane</keyword>
<evidence type="ECO:0000313" key="2">
    <source>
        <dbReference type="EMBL" id="GAH66622.1"/>
    </source>
</evidence>
<reference evidence="2" key="1">
    <citation type="journal article" date="2014" name="Front. Microbiol.">
        <title>High frequency of phylogenetically diverse reductive dehalogenase-homologous genes in deep subseafloor sedimentary metagenomes.</title>
        <authorList>
            <person name="Kawai M."/>
            <person name="Futagami T."/>
            <person name="Toyoda A."/>
            <person name="Takaki Y."/>
            <person name="Nishi S."/>
            <person name="Hori S."/>
            <person name="Arai W."/>
            <person name="Tsubouchi T."/>
            <person name="Morono Y."/>
            <person name="Uchiyama I."/>
            <person name="Ito T."/>
            <person name="Fujiyama A."/>
            <person name="Inagaki F."/>
            <person name="Takami H."/>
        </authorList>
    </citation>
    <scope>NUCLEOTIDE SEQUENCE</scope>
    <source>
        <strain evidence="2">Expedition CK06-06</strain>
    </source>
</reference>